<dbReference type="Proteomes" id="UP000248840">
    <property type="component" value="Unassembled WGS sequence"/>
</dbReference>
<proteinExistence type="predicted"/>
<dbReference type="AlphaFoldDB" id="A0A328YI08"/>
<evidence type="ECO:0000313" key="2">
    <source>
        <dbReference type="Proteomes" id="UP000248840"/>
    </source>
</evidence>
<dbReference type="RefSeq" id="WP_112112532.1">
    <property type="nucleotide sequence ID" value="NZ_QLSZ01000003.1"/>
</dbReference>
<keyword evidence="2" id="KW-1185">Reference proteome</keyword>
<comment type="caution">
    <text evidence="1">The sequence shown here is derived from an EMBL/GenBank/DDBJ whole genome shotgun (WGS) entry which is preliminary data.</text>
</comment>
<dbReference type="EMBL" id="QLSZ01000003">
    <property type="protein sequence ID" value="RAR73728.1"/>
    <property type="molecule type" value="Genomic_DNA"/>
</dbReference>
<organism evidence="1 2">
    <name type="scientific">Flavobacterium aciduliphilum</name>
    <dbReference type="NCBI Taxonomy" id="1101402"/>
    <lineage>
        <taxon>Bacteria</taxon>
        <taxon>Pseudomonadati</taxon>
        <taxon>Bacteroidota</taxon>
        <taxon>Flavobacteriia</taxon>
        <taxon>Flavobacteriales</taxon>
        <taxon>Flavobacteriaceae</taxon>
        <taxon>Flavobacterium</taxon>
    </lineage>
</organism>
<protein>
    <submittedName>
        <fullName evidence="1">Uncharacterized protein</fullName>
    </submittedName>
</protein>
<name>A0A328YI08_9FLAO</name>
<sequence>MLKCVLYITFFFNLIPCVGNRGTIYHRCLFQKDITFKPNQNKNTPTSKNKPLLFLWREDRYNKEYKTTFSEICINKSYCKRITEPERAIIGYIATFIGSECDWDGECNSDRSNLKCKLLSALKLGYQCSDTHLGFLKKWFKEDYKALKRLEDCSTTPYTATIQNTFEKMELTHKNNNFYVTVYASGINSRENRSWYWKEINHFILINKNQVKLLSNKTIYLKKK</sequence>
<reference evidence="1 2" key="1">
    <citation type="submission" date="2018-06" db="EMBL/GenBank/DDBJ databases">
        <title>Genomic Encyclopedia of Archaeal and Bacterial Type Strains, Phase II (KMG-II): from individual species to whole genera.</title>
        <authorList>
            <person name="Goeker M."/>
        </authorList>
    </citation>
    <scope>NUCLEOTIDE SEQUENCE [LARGE SCALE GENOMIC DNA]</scope>
    <source>
        <strain evidence="1 2">DSM 25663</strain>
    </source>
</reference>
<accession>A0A328YI08</accession>
<evidence type="ECO:0000313" key="1">
    <source>
        <dbReference type="EMBL" id="RAR73728.1"/>
    </source>
</evidence>
<gene>
    <name evidence="1" type="ORF">CLV55_10347</name>
</gene>
<dbReference type="OrthoDB" id="770076at2"/>